<gene>
    <name evidence="5" type="ORF">HICCMSTLAB_LOCUS8274</name>
</gene>
<dbReference type="FunFam" id="3.40.630.30:FF:000064">
    <property type="entry name" value="GNAT family acetyltransferase"/>
    <property type="match status" value="1"/>
</dbReference>
<protein>
    <submittedName>
        <fullName evidence="5">Similar to SAT2: Thialysine N-epsilon-acetyltransferase (Bos taurus)</fullName>
    </submittedName>
</protein>
<dbReference type="PANTHER" id="PTHR10545">
    <property type="entry name" value="DIAMINE N-ACETYLTRANSFERASE"/>
    <property type="match status" value="1"/>
</dbReference>
<dbReference type="SUPFAM" id="SSF55729">
    <property type="entry name" value="Acyl-CoA N-acyltransferases (Nat)"/>
    <property type="match status" value="1"/>
</dbReference>
<evidence type="ECO:0000259" key="4">
    <source>
        <dbReference type="PROSITE" id="PS51186"/>
    </source>
</evidence>
<keyword evidence="2" id="KW-0808">Transferase</keyword>
<reference evidence="5" key="1">
    <citation type="submission" date="2021-04" db="EMBL/GenBank/DDBJ databases">
        <authorList>
            <person name="Chebbi M.A.C M."/>
        </authorList>
    </citation>
    <scope>NUCLEOTIDE SEQUENCE</scope>
</reference>
<dbReference type="InterPro" id="IPR000182">
    <property type="entry name" value="GNAT_dom"/>
</dbReference>
<dbReference type="EMBL" id="CAJNRD030001121">
    <property type="protein sequence ID" value="CAG5096567.1"/>
    <property type="molecule type" value="Genomic_DNA"/>
</dbReference>
<comment type="similarity">
    <text evidence="1">Belongs to the acetyltransferase family.</text>
</comment>
<dbReference type="GO" id="GO:0008080">
    <property type="term" value="F:N-acetyltransferase activity"/>
    <property type="evidence" value="ECO:0007669"/>
    <property type="project" value="TreeGrafter"/>
</dbReference>
<dbReference type="OrthoDB" id="7305308at2759"/>
<evidence type="ECO:0000313" key="6">
    <source>
        <dbReference type="Proteomes" id="UP000786811"/>
    </source>
</evidence>
<dbReference type="PROSITE" id="PS51186">
    <property type="entry name" value="GNAT"/>
    <property type="match status" value="1"/>
</dbReference>
<comment type="caution">
    <text evidence="5">The sequence shown here is derived from an EMBL/GenBank/DDBJ whole genome shotgun (WGS) entry which is preliminary data.</text>
</comment>
<dbReference type="CDD" id="cd04301">
    <property type="entry name" value="NAT_SF"/>
    <property type="match status" value="1"/>
</dbReference>
<keyword evidence="6" id="KW-1185">Reference proteome</keyword>
<sequence length="161" mass="18893">MDKLEIRKLQREDCVALRNLVQELADFEEMPDGPKLDAEDLEKNAFGEQPLFHSFVAEVENQIVGYAIYYYTFSTWRGKSMFLDELYVKPSHQKMHIGSLLFDAVAKEASESSCCRLDFIVLNWNPAAEFYKRRGVIDITKKEKWHYYRIEADGLQKLIEK</sequence>
<proteinExistence type="inferred from homology"/>
<feature type="domain" description="N-acetyltransferase" evidence="4">
    <location>
        <begin position="4"/>
        <end position="153"/>
    </location>
</feature>
<evidence type="ECO:0000256" key="1">
    <source>
        <dbReference type="ARBA" id="ARBA00008694"/>
    </source>
</evidence>
<dbReference type="Gene3D" id="3.40.630.30">
    <property type="match status" value="1"/>
</dbReference>
<dbReference type="InterPro" id="IPR016181">
    <property type="entry name" value="Acyl_CoA_acyltransferase"/>
</dbReference>
<name>A0A8J2HLN1_COTCN</name>
<dbReference type="Proteomes" id="UP000786811">
    <property type="component" value="Unassembled WGS sequence"/>
</dbReference>
<dbReference type="PANTHER" id="PTHR10545:SF29">
    <property type="entry name" value="GH14572P-RELATED"/>
    <property type="match status" value="1"/>
</dbReference>
<dbReference type="InterPro" id="IPR051016">
    <property type="entry name" value="Diverse_Substrate_AcTransf"/>
</dbReference>
<dbReference type="AlphaFoldDB" id="A0A8J2HLN1"/>
<evidence type="ECO:0000256" key="3">
    <source>
        <dbReference type="ARBA" id="ARBA00023315"/>
    </source>
</evidence>
<evidence type="ECO:0000313" key="5">
    <source>
        <dbReference type="EMBL" id="CAG5096567.1"/>
    </source>
</evidence>
<organism evidence="5 6">
    <name type="scientific">Cotesia congregata</name>
    <name type="common">Parasitoid wasp</name>
    <name type="synonym">Apanteles congregatus</name>
    <dbReference type="NCBI Taxonomy" id="51543"/>
    <lineage>
        <taxon>Eukaryota</taxon>
        <taxon>Metazoa</taxon>
        <taxon>Ecdysozoa</taxon>
        <taxon>Arthropoda</taxon>
        <taxon>Hexapoda</taxon>
        <taxon>Insecta</taxon>
        <taxon>Pterygota</taxon>
        <taxon>Neoptera</taxon>
        <taxon>Endopterygota</taxon>
        <taxon>Hymenoptera</taxon>
        <taxon>Apocrita</taxon>
        <taxon>Ichneumonoidea</taxon>
        <taxon>Braconidae</taxon>
        <taxon>Microgastrinae</taxon>
        <taxon>Cotesia</taxon>
    </lineage>
</organism>
<evidence type="ECO:0000256" key="2">
    <source>
        <dbReference type="ARBA" id="ARBA00022679"/>
    </source>
</evidence>
<dbReference type="Pfam" id="PF00583">
    <property type="entry name" value="Acetyltransf_1"/>
    <property type="match status" value="1"/>
</dbReference>
<keyword evidence="3" id="KW-0012">Acyltransferase</keyword>
<accession>A0A8J2HLN1</accession>